<evidence type="ECO:0000256" key="7">
    <source>
        <dbReference type="SAM" id="Coils"/>
    </source>
</evidence>
<gene>
    <name evidence="9" type="ORF">K1W69_15555</name>
</gene>
<dbReference type="SUPFAM" id="SSF51261">
    <property type="entry name" value="Duplicated hybrid motif"/>
    <property type="match status" value="1"/>
</dbReference>
<dbReference type="InterPro" id="IPR011055">
    <property type="entry name" value="Dup_hybrid_motif"/>
</dbReference>
<comment type="cofactor">
    <cofactor evidence="1">
        <name>Zn(2+)</name>
        <dbReference type="ChEBI" id="CHEBI:29105"/>
    </cofactor>
</comment>
<dbReference type="RefSeq" id="WP_220229217.1">
    <property type="nucleotide sequence ID" value="NZ_JAICBX010000002.1"/>
</dbReference>
<dbReference type="GO" id="GO:0004222">
    <property type="term" value="F:metalloendopeptidase activity"/>
    <property type="evidence" value="ECO:0007669"/>
    <property type="project" value="TreeGrafter"/>
</dbReference>
<sequence>MRSSAGNSNGSGRSGFDTIRTVALLLVFALLPSLALPVAAQDGAQPADEPAGEIKTLEKQQAEGRERLQQIKADIEVSEQRRAELEQEIASLKHDQASLRTALLQSAKTQKKLSDDISDGEKRLAALAGRQEAIRASLRSRKAILAEVLAALQRMGRNPPPAILISPDDALASVRSAILLGAVVPEIREETGKLVADLQELTEIHASIANERERLIATLGEQAEEEEKLNLLLEEKNRLAAARNDRLGEERRKAEELAMRASSLNDLIASLGSEIESAREAAEQARLAEIRRMEETERRREQLKARKREGDPDIERMAPAYAFSELSESLELPVRGEVTASWGDDDGTGNALMGTMVATQPDALVTSPADGWVVYAGNFRSYGQLLILNVGEEYNLVLAGMGRIDASIGQFVVAGEPVGRMSSRRLAAMGALSLASDAPTLYIEFRKDGKPIDPGPWWVKSPSGRISNDS</sequence>
<evidence type="ECO:0000313" key="10">
    <source>
        <dbReference type="Proteomes" id="UP001196509"/>
    </source>
</evidence>
<dbReference type="GO" id="GO:0006508">
    <property type="term" value="P:proteolysis"/>
    <property type="evidence" value="ECO:0007669"/>
    <property type="project" value="UniProtKB-KW"/>
</dbReference>
<dbReference type="AlphaFoldDB" id="A0AAE2ZLA7"/>
<keyword evidence="5" id="KW-0862">Zinc</keyword>
<dbReference type="PANTHER" id="PTHR21666:SF288">
    <property type="entry name" value="CELL DIVISION PROTEIN YTFB"/>
    <property type="match status" value="1"/>
</dbReference>
<evidence type="ECO:0000256" key="6">
    <source>
        <dbReference type="ARBA" id="ARBA00023049"/>
    </source>
</evidence>
<keyword evidence="10" id="KW-1185">Reference proteome</keyword>
<comment type="caution">
    <text evidence="9">The sequence shown here is derived from an EMBL/GenBank/DDBJ whole genome shotgun (WGS) entry which is preliminary data.</text>
</comment>
<accession>A0AAE2ZLA7</accession>
<keyword evidence="7" id="KW-0175">Coiled coil</keyword>
<dbReference type="EMBL" id="JAICBX010000002">
    <property type="protein sequence ID" value="MBW8638613.1"/>
    <property type="molecule type" value="Genomic_DNA"/>
</dbReference>
<dbReference type="InterPro" id="IPR050570">
    <property type="entry name" value="Cell_wall_metabolism_enzyme"/>
</dbReference>
<feature type="coiled-coil region" evidence="7">
    <location>
        <begin position="54"/>
        <end position="102"/>
    </location>
</feature>
<dbReference type="GO" id="GO:0046872">
    <property type="term" value="F:metal ion binding"/>
    <property type="evidence" value="ECO:0007669"/>
    <property type="project" value="UniProtKB-KW"/>
</dbReference>
<dbReference type="PANTHER" id="PTHR21666">
    <property type="entry name" value="PEPTIDASE-RELATED"/>
    <property type="match status" value="1"/>
</dbReference>
<reference evidence="9" key="1">
    <citation type="submission" date="2021-08" db="EMBL/GenBank/DDBJ databases">
        <title>Hoeflea bacterium WL0058 sp. nov., isolated from the sediment.</title>
        <authorList>
            <person name="Wang L."/>
            <person name="Zhang D."/>
        </authorList>
    </citation>
    <scope>NUCLEOTIDE SEQUENCE</scope>
    <source>
        <strain evidence="9">WL0058</strain>
    </source>
</reference>
<feature type="coiled-coil region" evidence="7">
    <location>
        <begin position="268"/>
        <end position="306"/>
    </location>
</feature>
<evidence type="ECO:0000256" key="4">
    <source>
        <dbReference type="ARBA" id="ARBA00022801"/>
    </source>
</evidence>
<dbReference type="Proteomes" id="UP001196509">
    <property type="component" value="Unassembled WGS sequence"/>
</dbReference>
<keyword evidence="6" id="KW-0482">Metalloprotease</keyword>
<evidence type="ECO:0000256" key="1">
    <source>
        <dbReference type="ARBA" id="ARBA00001947"/>
    </source>
</evidence>
<dbReference type="CDD" id="cd12797">
    <property type="entry name" value="M23_peptidase"/>
    <property type="match status" value="1"/>
</dbReference>
<evidence type="ECO:0000313" key="9">
    <source>
        <dbReference type="EMBL" id="MBW8638613.1"/>
    </source>
</evidence>
<evidence type="ECO:0000256" key="3">
    <source>
        <dbReference type="ARBA" id="ARBA00022723"/>
    </source>
</evidence>
<evidence type="ECO:0000256" key="2">
    <source>
        <dbReference type="ARBA" id="ARBA00022670"/>
    </source>
</evidence>
<keyword evidence="4 9" id="KW-0378">Hydrolase</keyword>
<evidence type="ECO:0000256" key="5">
    <source>
        <dbReference type="ARBA" id="ARBA00022833"/>
    </source>
</evidence>
<protein>
    <submittedName>
        <fullName evidence="9">Murein hydrolase activator EnvC</fullName>
    </submittedName>
</protein>
<dbReference type="Gene3D" id="2.70.70.10">
    <property type="entry name" value="Glucose Permease (Domain IIA)"/>
    <property type="match status" value="1"/>
</dbReference>
<keyword evidence="2" id="KW-0645">Protease</keyword>
<proteinExistence type="predicted"/>
<dbReference type="InterPro" id="IPR016047">
    <property type="entry name" value="M23ase_b-sheet_dom"/>
</dbReference>
<dbReference type="Pfam" id="PF01551">
    <property type="entry name" value="Peptidase_M23"/>
    <property type="match status" value="1"/>
</dbReference>
<evidence type="ECO:0000259" key="8">
    <source>
        <dbReference type="Pfam" id="PF01551"/>
    </source>
</evidence>
<organism evidence="9 10">
    <name type="scientific">Flavimaribacter sediminis</name>
    <dbReference type="NCBI Taxonomy" id="2865987"/>
    <lineage>
        <taxon>Bacteria</taxon>
        <taxon>Pseudomonadati</taxon>
        <taxon>Pseudomonadota</taxon>
        <taxon>Alphaproteobacteria</taxon>
        <taxon>Hyphomicrobiales</taxon>
        <taxon>Rhizobiaceae</taxon>
        <taxon>Flavimaribacter</taxon>
    </lineage>
</organism>
<feature type="domain" description="M23ase beta-sheet core" evidence="8">
    <location>
        <begin position="354"/>
        <end position="454"/>
    </location>
</feature>
<name>A0AAE2ZLA7_9HYPH</name>
<keyword evidence="3" id="KW-0479">Metal-binding</keyword>